<proteinExistence type="predicted"/>
<accession>A0A0F9SFU1</accession>
<dbReference type="EMBL" id="LAZR01002579">
    <property type="protein sequence ID" value="KKN28238.1"/>
    <property type="molecule type" value="Genomic_DNA"/>
</dbReference>
<evidence type="ECO:0000313" key="1">
    <source>
        <dbReference type="EMBL" id="KKN28238.1"/>
    </source>
</evidence>
<name>A0A0F9SFU1_9ZZZZ</name>
<protein>
    <submittedName>
        <fullName evidence="1">Uncharacterized protein</fullName>
    </submittedName>
</protein>
<dbReference type="AlphaFoldDB" id="A0A0F9SFU1"/>
<comment type="caution">
    <text evidence="1">The sequence shown here is derived from an EMBL/GenBank/DDBJ whole genome shotgun (WGS) entry which is preliminary data.</text>
</comment>
<reference evidence="1" key="1">
    <citation type="journal article" date="2015" name="Nature">
        <title>Complex archaea that bridge the gap between prokaryotes and eukaryotes.</title>
        <authorList>
            <person name="Spang A."/>
            <person name="Saw J.H."/>
            <person name="Jorgensen S.L."/>
            <person name="Zaremba-Niedzwiedzka K."/>
            <person name="Martijn J."/>
            <person name="Lind A.E."/>
            <person name="van Eijk R."/>
            <person name="Schleper C."/>
            <person name="Guy L."/>
            <person name="Ettema T.J."/>
        </authorList>
    </citation>
    <scope>NUCLEOTIDE SEQUENCE</scope>
</reference>
<organism evidence="1">
    <name type="scientific">marine sediment metagenome</name>
    <dbReference type="NCBI Taxonomy" id="412755"/>
    <lineage>
        <taxon>unclassified sequences</taxon>
        <taxon>metagenomes</taxon>
        <taxon>ecological metagenomes</taxon>
    </lineage>
</organism>
<gene>
    <name evidence="1" type="ORF">LCGC14_0856480</name>
</gene>
<sequence>MPELTWVAVYNDGTVLPQRNGDGSENRYGDIDRSNLVEFHLYERNGNGRGRLRYALYLDPGQRLIWRRRVVMRADSEGKTISEVAFHLAGWQMTVGKQNVQSIAYVPEEAPHTFMAGRFREDHPLFYAAIAHPNEGE</sequence>